<feature type="non-terminal residue" evidence="1">
    <location>
        <position position="120"/>
    </location>
</feature>
<reference evidence="1" key="1">
    <citation type="submission" date="2021-06" db="EMBL/GenBank/DDBJ databases">
        <authorList>
            <person name="Kallberg Y."/>
            <person name="Tangrot J."/>
            <person name="Rosling A."/>
        </authorList>
    </citation>
    <scope>NUCLEOTIDE SEQUENCE</scope>
    <source>
        <strain evidence="1">CL356</strain>
    </source>
</reference>
<evidence type="ECO:0000313" key="1">
    <source>
        <dbReference type="EMBL" id="CAG8747106.1"/>
    </source>
</evidence>
<protein>
    <submittedName>
        <fullName evidence="1">7010_t:CDS:1</fullName>
    </submittedName>
</protein>
<proteinExistence type="predicted"/>
<organism evidence="1 2">
    <name type="scientific">Acaulospora colombiana</name>
    <dbReference type="NCBI Taxonomy" id="27376"/>
    <lineage>
        <taxon>Eukaryota</taxon>
        <taxon>Fungi</taxon>
        <taxon>Fungi incertae sedis</taxon>
        <taxon>Mucoromycota</taxon>
        <taxon>Glomeromycotina</taxon>
        <taxon>Glomeromycetes</taxon>
        <taxon>Diversisporales</taxon>
        <taxon>Acaulosporaceae</taxon>
        <taxon>Acaulospora</taxon>
    </lineage>
</organism>
<feature type="non-terminal residue" evidence="1">
    <location>
        <position position="1"/>
    </location>
</feature>
<evidence type="ECO:0000313" key="2">
    <source>
        <dbReference type="Proteomes" id="UP000789525"/>
    </source>
</evidence>
<keyword evidence="2" id="KW-1185">Reference proteome</keyword>
<accession>A0ACA9QDG7</accession>
<name>A0ACA9QDG7_9GLOM</name>
<dbReference type="Proteomes" id="UP000789525">
    <property type="component" value="Unassembled WGS sequence"/>
</dbReference>
<sequence length="120" mass="14113">RLRTEYRFVFPIELVERRSAYEGIEALLQIHPFVDSSMDDFEYEESSQSEEVPTMLYGQLIQANEDLAHSKQVARSPDSVRDFWLWRNVKVSNFTESDEEYVDVRNLDEDQLATFSLPEA</sequence>
<dbReference type="EMBL" id="CAJVPT010051036">
    <property type="protein sequence ID" value="CAG8747106.1"/>
    <property type="molecule type" value="Genomic_DNA"/>
</dbReference>
<gene>
    <name evidence="1" type="ORF">ACOLOM_LOCUS12508</name>
</gene>
<comment type="caution">
    <text evidence="1">The sequence shown here is derived from an EMBL/GenBank/DDBJ whole genome shotgun (WGS) entry which is preliminary data.</text>
</comment>